<evidence type="ECO:0000256" key="1">
    <source>
        <dbReference type="SAM" id="MobiDB-lite"/>
    </source>
</evidence>
<protein>
    <submittedName>
        <fullName evidence="2">Uncharacterized protein</fullName>
    </submittedName>
</protein>
<feature type="region of interest" description="Disordered" evidence="1">
    <location>
        <begin position="155"/>
        <end position="237"/>
    </location>
</feature>
<proteinExistence type="predicted"/>
<keyword evidence="3" id="KW-1185">Reference proteome</keyword>
<organism evidence="2 3">
    <name type="scientific">Cudoniella acicularis</name>
    <dbReference type="NCBI Taxonomy" id="354080"/>
    <lineage>
        <taxon>Eukaryota</taxon>
        <taxon>Fungi</taxon>
        <taxon>Dikarya</taxon>
        <taxon>Ascomycota</taxon>
        <taxon>Pezizomycotina</taxon>
        <taxon>Leotiomycetes</taxon>
        <taxon>Helotiales</taxon>
        <taxon>Tricladiaceae</taxon>
        <taxon>Cudoniella</taxon>
    </lineage>
</organism>
<dbReference type="AlphaFoldDB" id="A0A8H4RXV8"/>
<gene>
    <name evidence="2" type="ORF">G7Y89_g931</name>
</gene>
<reference evidence="2 3" key="1">
    <citation type="submission" date="2020-03" db="EMBL/GenBank/DDBJ databases">
        <title>Draft Genome Sequence of Cudoniella acicularis.</title>
        <authorList>
            <person name="Buettner E."/>
            <person name="Kellner H."/>
        </authorList>
    </citation>
    <scope>NUCLEOTIDE SEQUENCE [LARGE SCALE GENOMIC DNA]</scope>
    <source>
        <strain evidence="2 3">DSM 108380</strain>
    </source>
</reference>
<dbReference type="EMBL" id="JAAMPI010000034">
    <property type="protein sequence ID" value="KAF4637146.1"/>
    <property type="molecule type" value="Genomic_DNA"/>
</dbReference>
<dbReference type="Proteomes" id="UP000566819">
    <property type="component" value="Unassembled WGS sequence"/>
</dbReference>
<feature type="compositionally biased region" description="Polar residues" evidence="1">
    <location>
        <begin position="197"/>
        <end position="208"/>
    </location>
</feature>
<evidence type="ECO:0000313" key="2">
    <source>
        <dbReference type="EMBL" id="KAF4637146.1"/>
    </source>
</evidence>
<sequence>MAHKRGRFSVTQNLIMSTQRMLYIDQSINRDEAARLRPRLNLAFNIATFTTDEHRAKNIYQQALSISPLFLVAFALCVSPRICREINSRGLMPNASLWHRLRRFTLDETGDNSLAADLKTWAKDDGYASCPSFTAFYASLTCEVVANEEQPKLGVVTKEGNPTPCDPNGPIQSMPCSMREEDDSGPYKPDASDQRTPRTVSTEDNPTPCNLDPGKQNPSFAGHKLHNNPNSKAKETSEKQATISNWLDFVWNSIPIEIVDNFEVWVQMAKILYDGFHDSQLFKVELQKYKSDPENHPGITEALNIKVSTSDTGPDGWFFCPLSRVMSLKLKTLLRAKRRTDSYATASNLTFFPPIISTS</sequence>
<accession>A0A8H4RXV8</accession>
<name>A0A8H4RXV8_9HELO</name>
<comment type="caution">
    <text evidence="2">The sequence shown here is derived from an EMBL/GenBank/DDBJ whole genome shotgun (WGS) entry which is preliminary data.</text>
</comment>
<evidence type="ECO:0000313" key="3">
    <source>
        <dbReference type="Proteomes" id="UP000566819"/>
    </source>
</evidence>